<protein>
    <submittedName>
        <fullName evidence="4">Aldo/keto reductase</fullName>
    </submittedName>
</protein>
<name>A0A7W3T6L3_9ACTN</name>
<reference evidence="5" key="1">
    <citation type="submission" date="2019-10" db="EMBL/GenBank/DDBJ databases">
        <title>Streptomyces sp. nov., a novel actinobacterium isolated from alkaline environment.</title>
        <authorList>
            <person name="Golinska P."/>
        </authorList>
    </citation>
    <scope>NUCLEOTIDE SEQUENCE [LARGE SCALE GENOMIC DNA]</scope>
    <source>
        <strain evidence="5">DSM 42108</strain>
    </source>
</reference>
<feature type="domain" description="NADP-dependent oxidoreductase" evidence="3">
    <location>
        <begin position="13"/>
        <end position="313"/>
    </location>
</feature>
<dbReference type="PRINTS" id="PR00069">
    <property type="entry name" value="ALDKETRDTASE"/>
</dbReference>
<feature type="region of interest" description="Disordered" evidence="2">
    <location>
        <begin position="305"/>
        <end position="330"/>
    </location>
</feature>
<dbReference type="PANTHER" id="PTHR43364:SF6">
    <property type="entry name" value="OXIDOREDUCTASE-RELATED"/>
    <property type="match status" value="1"/>
</dbReference>
<feature type="compositionally biased region" description="Low complexity" evidence="2">
    <location>
        <begin position="320"/>
        <end position="330"/>
    </location>
</feature>
<dbReference type="SUPFAM" id="SSF51430">
    <property type="entry name" value="NAD(P)-linked oxidoreductase"/>
    <property type="match status" value="1"/>
</dbReference>
<sequence length="330" mass="34950">MTPRAIGSLSVPPLCLGGNVFGWTADEDESFAVLDAFVEGGGTFIDTADSYTAWVDGNSGGESETIIGRWLARHAGGRRDEVVVATKVGAHPDRRGLAPKNIRAAAEDSLRRLNTDRIDLYYTHFDDESVPVGEIVTALDDLVREGKVREIGASNISPERLAESLEFSAAEGKARYTALQPHYNLVSRETYEGPLSGVAERYGLACVPYFALARGFLTGKYRPGTEAVDSPRAGKAAEYLGTARGPRVLAALDRVAAAHGVEPATVALAWLADRPGVAAPIASARHIGQLPPLLASLDLRLTDAEREELTAASEPGDTGEAGASAERGRA</sequence>
<organism evidence="4 5">
    <name type="scientific">Streptomyces calidiresistens</name>
    <dbReference type="NCBI Taxonomy" id="1485586"/>
    <lineage>
        <taxon>Bacteria</taxon>
        <taxon>Bacillati</taxon>
        <taxon>Actinomycetota</taxon>
        <taxon>Actinomycetes</taxon>
        <taxon>Kitasatosporales</taxon>
        <taxon>Streptomycetaceae</taxon>
        <taxon>Streptomyces</taxon>
    </lineage>
</organism>
<evidence type="ECO:0000256" key="2">
    <source>
        <dbReference type="SAM" id="MobiDB-lite"/>
    </source>
</evidence>
<dbReference type="FunFam" id="3.20.20.100:FF:000004">
    <property type="entry name" value="Oxidoreductase, aldo/keto reductase"/>
    <property type="match status" value="1"/>
</dbReference>
<dbReference type="AlphaFoldDB" id="A0A7W3T6L3"/>
<gene>
    <name evidence="4" type="ORF">FOE67_20165</name>
</gene>
<dbReference type="RefSeq" id="WP_182666305.1">
    <property type="nucleotide sequence ID" value="NZ_VKHS01000615.1"/>
</dbReference>
<proteinExistence type="predicted"/>
<evidence type="ECO:0000313" key="4">
    <source>
        <dbReference type="EMBL" id="MBB0231748.1"/>
    </source>
</evidence>
<dbReference type="Proteomes" id="UP000530234">
    <property type="component" value="Unassembled WGS sequence"/>
</dbReference>
<dbReference type="Gene3D" id="3.20.20.100">
    <property type="entry name" value="NADP-dependent oxidoreductase domain"/>
    <property type="match status" value="1"/>
</dbReference>
<dbReference type="Pfam" id="PF00248">
    <property type="entry name" value="Aldo_ket_red"/>
    <property type="match status" value="1"/>
</dbReference>
<comment type="caution">
    <text evidence="4">The sequence shown here is derived from an EMBL/GenBank/DDBJ whole genome shotgun (WGS) entry which is preliminary data.</text>
</comment>
<dbReference type="InterPro" id="IPR036812">
    <property type="entry name" value="NAD(P)_OxRdtase_dom_sf"/>
</dbReference>
<dbReference type="InterPro" id="IPR023210">
    <property type="entry name" value="NADP_OxRdtase_dom"/>
</dbReference>
<dbReference type="PANTHER" id="PTHR43364">
    <property type="entry name" value="NADH-SPECIFIC METHYLGLYOXAL REDUCTASE-RELATED"/>
    <property type="match status" value="1"/>
</dbReference>
<evidence type="ECO:0000256" key="1">
    <source>
        <dbReference type="ARBA" id="ARBA00023002"/>
    </source>
</evidence>
<keyword evidence="1" id="KW-0560">Oxidoreductase</keyword>
<accession>A0A7W3T6L3</accession>
<dbReference type="CDD" id="cd19081">
    <property type="entry name" value="AKR_AKR9C1"/>
    <property type="match status" value="1"/>
</dbReference>
<evidence type="ECO:0000313" key="5">
    <source>
        <dbReference type="Proteomes" id="UP000530234"/>
    </source>
</evidence>
<dbReference type="InterPro" id="IPR050523">
    <property type="entry name" value="AKR_Detox_Biosynth"/>
</dbReference>
<dbReference type="InterPro" id="IPR020471">
    <property type="entry name" value="AKR"/>
</dbReference>
<keyword evidence="5" id="KW-1185">Reference proteome</keyword>
<dbReference type="GO" id="GO:0005829">
    <property type="term" value="C:cytosol"/>
    <property type="evidence" value="ECO:0007669"/>
    <property type="project" value="UniProtKB-ARBA"/>
</dbReference>
<evidence type="ECO:0000259" key="3">
    <source>
        <dbReference type="Pfam" id="PF00248"/>
    </source>
</evidence>
<dbReference type="GO" id="GO:0016491">
    <property type="term" value="F:oxidoreductase activity"/>
    <property type="evidence" value="ECO:0007669"/>
    <property type="project" value="UniProtKB-KW"/>
</dbReference>
<dbReference type="EMBL" id="VKHS01000615">
    <property type="protein sequence ID" value="MBB0231748.1"/>
    <property type="molecule type" value="Genomic_DNA"/>
</dbReference>